<feature type="region of interest" description="Disordered" evidence="1">
    <location>
        <begin position="48"/>
        <end position="111"/>
    </location>
</feature>
<dbReference type="AlphaFoldDB" id="A0A4R6DDD0"/>
<feature type="compositionally biased region" description="Low complexity" evidence="1">
    <location>
        <begin position="48"/>
        <end position="108"/>
    </location>
</feature>
<evidence type="ECO:0000313" key="4">
    <source>
        <dbReference type="Proteomes" id="UP000295764"/>
    </source>
</evidence>
<dbReference type="InterPro" id="IPR025326">
    <property type="entry name" value="DUF4232"/>
</dbReference>
<sequence>MRVILTAVARTPEGSHAETMTTPRARLLTPTIAIVTLAVLLTGCAATGNGASSASTPEAASTGATTSAPTATPTSGQGTTPSTPGTAPASAAPSGSTTASGASPAGAGDADGARCTVAELSGSIADGGGGGGAGAERVAIVLRDSGTRSCTLQGWPGVSFVGGGDGAQIGNPATLDRSAPHPTLTLRPGHEVQAVVTVEQSGDWDAATCEPRTTDGFRVIPPGSRQSLFVAASGSLFEACASTSIHQLTTTALASF</sequence>
<accession>A0A4R6DDD0</accession>
<gene>
    <name evidence="3" type="ORF">EDF64_11246</name>
</gene>
<proteinExistence type="predicted"/>
<dbReference type="EMBL" id="SNVW01000012">
    <property type="protein sequence ID" value="TDN42403.1"/>
    <property type="molecule type" value="Genomic_DNA"/>
</dbReference>
<feature type="domain" description="DUF4232" evidence="2">
    <location>
        <begin position="115"/>
        <end position="253"/>
    </location>
</feature>
<dbReference type="Proteomes" id="UP000295764">
    <property type="component" value="Unassembled WGS sequence"/>
</dbReference>
<dbReference type="Pfam" id="PF14016">
    <property type="entry name" value="DUF4232"/>
    <property type="match status" value="1"/>
</dbReference>
<protein>
    <submittedName>
        <fullName evidence="3">Uncharacterized protein DUF4232</fullName>
    </submittedName>
</protein>
<comment type="caution">
    <text evidence="3">The sequence shown here is derived from an EMBL/GenBank/DDBJ whole genome shotgun (WGS) entry which is preliminary data.</text>
</comment>
<name>A0A4R6DDD0_9MICO</name>
<reference evidence="3 4" key="1">
    <citation type="submission" date="2019-03" db="EMBL/GenBank/DDBJ databases">
        <title>Genomic analyses of the natural microbiome of Caenorhabditis elegans.</title>
        <authorList>
            <person name="Samuel B."/>
        </authorList>
    </citation>
    <scope>NUCLEOTIDE SEQUENCE [LARGE SCALE GENOMIC DNA]</scope>
    <source>
        <strain evidence="3 4">JUb65</strain>
    </source>
</reference>
<evidence type="ECO:0000256" key="1">
    <source>
        <dbReference type="SAM" id="MobiDB-lite"/>
    </source>
</evidence>
<evidence type="ECO:0000313" key="3">
    <source>
        <dbReference type="EMBL" id="TDN42403.1"/>
    </source>
</evidence>
<dbReference type="OrthoDB" id="3268346at2"/>
<evidence type="ECO:0000259" key="2">
    <source>
        <dbReference type="Pfam" id="PF14016"/>
    </source>
</evidence>
<organism evidence="3 4">
    <name type="scientific">Curtobacterium flaccumfaciens</name>
    <dbReference type="NCBI Taxonomy" id="2035"/>
    <lineage>
        <taxon>Bacteria</taxon>
        <taxon>Bacillati</taxon>
        <taxon>Actinomycetota</taxon>
        <taxon>Actinomycetes</taxon>
        <taxon>Micrococcales</taxon>
        <taxon>Microbacteriaceae</taxon>
        <taxon>Curtobacterium</taxon>
    </lineage>
</organism>